<protein>
    <recommendedName>
        <fullName evidence="3">DUF1811 domain-containing protein</fullName>
    </recommendedName>
</protein>
<dbReference type="Proteomes" id="UP000040576">
    <property type="component" value="Unassembled WGS sequence"/>
</dbReference>
<dbReference type="RefSeq" id="WP_051989009.1">
    <property type="nucleotide sequence ID" value="NZ_CCRF01000035.1"/>
</dbReference>
<dbReference type="Gene3D" id="2.30.30.340">
    <property type="entry name" value="Hypothetical protein YfhH like domains"/>
    <property type="match status" value="1"/>
</dbReference>
<dbReference type="InterPro" id="IPR014938">
    <property type="entry name" value="YfhH-like"/>
</dbReference>
<reference evidence="1 2" key="1">
    <citation type="submission" date="2014-07" db="EMBL/GenBank/DDBJ databases">
        <authorList>
            <person name="Wibberg Daniel"/>
        </authorList>
    </citation>
    <scope>NUCLEOTIDE SEQUENCE [LARGE SCALE GENOMIC DNA]</scope>
</reference>
<evidence type="ECO:0008006" key="3">
    <source>
        <dbReference type="Google" id="ProtNLM"/>
    </source>
</evidence>
<dbReference type="SUPFAM" id="SSF101697">
    <property type="entry name" value="Hypothetical protein YfhH"/>
    <property type="match status" value="1"/>
</dbReference>
<name>A0A090IT42_9BACI</name>
<dbReference type="Gene3D" id="1.10.287.880">
    <property type="entry name" value="Hypothetical protein YfhH domain"/>
    <property type="match status" value="1"/>
</dbReference>
<accession>A0A090IT42</accession>
<dbReference type="InterPro" id="IPR036289">
    <property type="entry name" value="YfhH"/>
</dbReference>
<evidence type="ECO:0000313" key="1">
    <source>
        <dbReference type="EMBL" id="CEE00842.1"/>
    </source>
</evidence>
<dbReference type="Pfam" id="PF08838">
    <property type="entry name" value="DUF1811"/>
    <property type="match status" value="1"/>
</dbReference>
<dbReference type="EMBL" id="CCRF01000035">
    <property type="protein sequence ID" value="CEE00842.1"/>
    <property type="molecule type" value="Genomic_DNA"/>
</dbReference>
<sequence>MTKKRYSEMSEIELKQEIAHLREQARKAEQLGIINEFAVLERKALMAECYLLNPEDFKKGEIYRLRNEPDTYFRIKYLKGFFAWGNRLNGEGKEEGIPISLLEKVKKCTKLTGRADLYRSSIVE</sequence>
<proteinExistence type="predicted"/>
<gene>
    <name evidence="1" type="ORF">BT1A1_0995</name>
</gene>
<dbReference type="GeneID" id="92960146"/>
<evidence type="ECO:0000313" key="2">
    <source>
        <dbReference type="Proteomes" id="UP000040576"/>
    </source>
</evidence>
<keyword evidence="2" id="KW-1185">Reference proteome</keyword>
<dbReference type="AlphaFoldDB" id="A0A090IT42"/>
<organism evidence="1 2">
    <name type="scientific">Caldibacillus thermoamylovorans</name>
    <dbReference type="NCBI Taxonomy" id="35841"/>
    <lineage>
        <taxon>Bacteria</taxon>
        <taxon>Bacillati</taxon>
        <taxon>Bacillota</taxon>
        <taxon>Bacilli</taxon>
        <taxon>Bacillales</taxon>
        <taxon>Bacillaceae</taxon>
        <taxon>Caldibacillus</taxon>
    </lineage>
</organism>